<dbReference type="EMBL" id="BRYB01002316">
    <property type="protein sequence ID" value="GMI42889.1"/>
    <property type="molecule type" value="Genomic_DNA"/>
</dbReference>
<evidence type="ECO:0000256" key="1">
    <source>
        <dbReference type="SAM" id="Phobius"/>
    </source>
</evidence>
<sequence length="241" mass="26498">MALHGGPSPSPFYQPSSPLGRLLAVLYKSAFVAGLVFLHLTFTTPLHRAAASLAALGFVLIETCWTTIADEDEATGAVSIKPPSRWAGEVGHSSFAQFWSNVLWTPMILHGYRALLAGDEPLFRALRVVLFPLNIWWLEIVEGYIIMMLAGRNIAWEYKGWDALFHGNIKLTYYAPWLGLGAAVELLWEPVVEKAIALWMEHDVYMYELAAAALLTAVAAPRMSVTAIARAVMGEGGKKRA</sequence>
<feature type="transmembrane region" description="Helical" evidence="1">
    <location>
        <begin position="129"/>
        <end position="150"/>
    </location>
</feature>
<organism evidence="2 3">
    <name type="scientific">Tetraparma gracilis</name>
    <dbReference type="NCBI Taxonomy" id="2962635"/>
    <lineage>
        <taxon>Eukaryota</taxon>
        <taxon>Sar</taxon>
        <taxon>Stramenopiles</taxon>
        <taxon>Ochrophyta</taxon>
        <taxon>Bolidophyceae</taxon>
        <taxon>Parmales</taxon>
        <taxon>Triparmaceae</taxon>
        <taxon>Tetraparma</taxon>
    </lineage>
</organism>
<keyword evidence="3" id="KW-1185">Reference proteome</keyword>
<keyword evidence="1" id="KW-1133">Transmembrane helix</keyword>
<accession>A0ABQ6N8Z6</accession>
<feature type="transmembrane region" description="Helical" evidence="1">
    <location>
        <begin position="20"/>
        <end position="42"/>
    </location>
</feature>
<feature type="transmembrane region" description="Helical" evidence="1">
    <location>
        <begin position="209"/>
        <end position="232"/>
    </location>
</feature>
<dbReference type="Proteomes" id="UP001165060">
    <property type="component" value="Unassembled WGS sequence"/>
</dbReference>
<protein>
    <submittedName>
        <fullName evidence="2">Uncharacterized protein</fullName>
    </submittedName>
</protein>
<keyword evidence="1" id="KW-0812">Transmembrane</keyword>
<feature type="transmembrane region" description="Helical" evidence="1">
    <location>
        <begin position="49"/>
        <end position="68"/>
    </location>
</feature>
<comment type="caution">
    <text evidence="2">The sequence shown here is derived from an EMBL/GenBank/DDBJ whole genome shotgun (WGS) entry which is preliminary data.</text>
</comment>
<name>A0ABQ6N8Z6_9STRA</name>
<reference evidence="2 3" key="1">
    <citation type="journal article" date="2023" name="Commun. Biol.">
        <title>Genome analysis of Parmales, the sister group of diatoms, reveals the evolutionary specialization of diatoms from phago-mixotrophs to photoautotrophs.</title>
        <authorList>
            <person name="Ban H."/>
            <person name="Sato S."/>
            <person name="Yoshikawa S."/>
            <person name="Yamada K."/>
            <person name="Nakamura Y."/>
            <person name="Ichinomiya M."/>
            <person name="Sato N."/>
            <person name="Blanc-Mathieu R."/>
            <person name="Endo H."/>
            <person name="Kuwata A."/>
            <person name="Ogata H."/>
        </authorList>
    </citation>
    <scope>NUCLEOTIDE SEQUENCE [LARGE SCALE GENOMIC DNA]</scope>
</reference>
<gene>
    <name evidence="2" type="ORF">TeGR_g1055</name>
</gene>
<evidence type="ECO:0000313" key="3">
    <source>
        <dbReference type="Proteomes" id="UP001165060"/>
    </source>
</evidence>
<keyword evidence="1" id="KW-0472">Membrane</keyword>
<evidence type="ECO:0000313" key="2">
    <source>
        <dbReference type="EMBL" id="GMI42889.1"/>
    </source>
</evidence>
<proteinExistence type="predicted"/>